<dbReference type="Gramene" id="BGIOSGA021862-TA">
    <property type="protein sequence ID" value="BGIOSGA021862-PA"/>
    <property type="gene ID" value="BGIOSGA021862"/>
</dbReference>
<protein>
    <recommendedName>
        <fullName evidence="4">Proline-rich cell wall protein-like</fullName>
    </recommendedName>
</protein>
<name>B8B397_ORYSI</name>
<evidence type="ECO:0000313" key="2">
    <source>
        <dbReference type="EMBL" id="EEC80061.1"/>
    </source>
</evidence>
<feature type="compositionally biased region" description="Polar residues" evidence="1">
    <location>
        <begin position="1"/>
        <end position="15"/>
    </location>
</feature>
<dbReference type="FunFam" id="1.20.120.1920:FF:000003">
    <property type="entry name" value="Ubiquitin-associated/translation elongation factor EF1B protein"/>
    <property type="match status" value="1"/>
</dbReference>
<dbReference type="OMA" id="IKPAYRI"/>
<accession>B8B397</accession>
<dbReference type="AlphaFoldDB" id="B8B397"/>
<gene>
    <name evidence="2" type="ORF">OsI_21768</name>
</gene>
<feature type="region of interest" description="Disordered" evidence="1">
    <location>
        <begin position="1"/>
        <end position="124"/>
    </location>
</feature>
<dbReference type="GO" id="GO:0000813">
    <property type="term" value="C:ESCRT I complex"/>
    <property type="evidence" value="ECO:0007669"/>
    <property type="project" value="InterPro"/>
</dbReference>
<evidence type="ECO:0000256" key="1">
    <source>
        <dbReference type="SAM" id="MobiDB-lite"/>
    </source>
</evidence>
<dbReference type="CDD" id="cd14316">
    <property type="entry name" value="UBA2_UBAP1_like"/>
    <property type="match status" value="1"/>
</dbReference>
<feature type="compositionally biased region" description="Pro residues" evidence="1">
    <location>
        <begin position="188"/>
        <end position="197"/>
    </location>
</feature>
<feature type="compositionally biased region" description="Low complexity" evidence="1">
    <location>
        <begin position="28"/>
        <end position="37"/>
    </location>
</feature>
<dbReference type="InterPro" id="IPR042575">
    <property type="entry name" value="UBAP1_C"/>
</dbReference>
<feature type="region of interest" description="Disordered" evidence="1">
    <location>
        <begin position="182"/>
        <end position="212"/>
    </location>
</feature>
<dbReference type="PANTHER" id="PTHR15960:SF5">
    <property type="entry name" value="LD44032P"/>
    <property type="match status" value="1"/>
</dbReference>
<organism evidence="2 3">
    <name type="scientific">Oryza sativa subsp. indica</name>
    <name type="common">Rice</name>
    <dbReference type="NCBI Taxonomy" id="39946"/>
    <lineage>
        <taxon>Eukaryota</taxon>
        <taxon>Viridiplantae</taxon>
        <taxon>Streptophyta</taxon>
        <taxon>Embryophyta</taxon>
        <taxon>Tracheophyta</taxon>
        <taxon>Spermatophyta</taxon>
        <taxon>Magnoliopsida</taxon>
        <taxon>Liliopsida</taxon>
        <taxon>Poales</taxon>
        <taxon>Poaceae</taxon>
        <taxon>BOP clade</taxon>
        <taxon>Oryzoideae</taxon>
        <taxon>Oryzeae</taxon>
        <taxon>Oryzinae</taxon>
        <taxon>Oryza</taxon>
        <taxon>Oryza sativa</taxon>
    </lineage>
</organism>
<evidence type="ECO:0008006" key="4">
    <source>
        <dbReference type="Google" id="ProtNLM"/>
    </source>
</evidence>
<dbReference type="HOGENOM" id="CLU_062726_0_0_1"/>
<proteinExistence type="predicted"/>
<dbReference type="STRING" id="39946.B8B397"/>
<dbReference type="PANTHER" id="PTHR15960">
    <property type="entry name" value="LD44032P"/>
    <property type="match status" value="1"/>
</dbReference>
<dbReference type="Gene3D" id="1.20.120.1920">
    <property type="entry name" value="UBAP1 SOUBA domain"/>
    <property type="match status" value="1"/>
</dbReference>
<feature type="compositionally biased region" description="Low complexity" evidence="1">
    <location>
        <begin position="110"/>
        <end position="124"/>
    </location>
</feature>
<sequence length="284" mass="30415">MATPSTSPLQFSPTRNRVLLHPSRRSDPPAARRGASALTRGAQPHRLGRARAARMDYDYRGRPGSGSYGGGGGGGGSSSLYPRVGQPSHGVANAPPPQPPRAAPYHHHGPPTVSAAPHPVPASSSTSMGIQVVIKPAYRITPPPQLPPQLTEIPRSTFNFDFEYERKILAEAEKENPNWSKFVIESQPSPPPQPPRGPKLTTPPTSVATPGDPIVDKYISMGLGREAVSFAVLNYGDNPAKVKEFVKSYNALHEMGFTSSNVPELLAIHDNDPDKVIQHLIGTS</sequence>
<keyword evidence="3" id="KW-1185">Reference proteome</keyword>
<dbReference type="GO" id="GO:0043162">
    <property type="term" value="P:ubiquitin-dependent protein catabolic process via the multivesicular body sorting pathway"/>
    <property type="evidence" value="ECO:0007669"/>
    <property type="project" value="InterPro"/>
</dbReference>
<feature type="compositionally biased region" description="Gly residues" evidence="1">
    <location>
        <begin position="63"/>
        <end position="77"/>
    </location>
</feature>
<dbReference type="InterPro" id="IPR038870">
    <property type="entry name" value="UBAP1"/>
</dbReference>
<evidence type="ECO:0000313" key="3">
    <source>
        <dbReference type="Proteomes" id="UP000007015"/>
    </source>
</evidence>
<dbReference type="Proteomes" id="UP000007015">
    <property type="component" value="Chromosome 6"/>
</dbReference>
<dbReference type="GO" id="GO:0043130">
    <property type="term" value="F:ubiquitin binding"/>
    <property type="evidence" value="ECO:0007669"/>
    <property type="project" value="InterPro"/>
</dbReference>
<reference evidence="2 3" key="1">
    <citation type="journal article" date="2005" name="PLoS Biol.">
        <title>The genomes of Oryza sativa: a history of duplications.</title>
        <authorList>
            <person name="Yu J."/>
            <person name="Wang J."/>
            <person name="Lin W."/>
            <person name="Li S."/>
            <person name="Li H."/>
            <person name="Zhou J."/>
            <person name="Ni P."/>
            <person name="Dong W."/>
            <person name="Hu S."/>
            <person name="Zeng C."/>
            <person name="Zhang J."/>
            <person name="Zhang Y."/>
            <person name="Li R."/>
            <person name="Xu Z."/>
            <person name="Li S."/>
            <person name="Li X."/>
            <person name="Zheng H."/>
            <person name="Cong L."/>
            <person name="Lin L."/>
            <person name="Yin J."/>
            <person name="Geng J."/>
            <person name="Li G."/>
            <person name="Shi J."/>
            <person name="Liu J."/>
            <person name="Lv H."/>
            <person name="Li J."/>
            <person name="Wang J."/>
            <person name="Deng Y."/>
            <person name="Ran L."/>
            <person name="Shi X."/>
            <person name="Wang X."/>
            <person name="Wu Q."/>
            <person name="Li C."/>
            <person name="Ren X."/>
            <person name="Wang J."/>
            <person name="Wang X."/>
            <person name="Li D."/>
            <person name="Liu D."/>
            <person name="Zhang X."/>
            <person name="Ji Z."/>
            <person name="Zhao W."/>
            <person name="Sun Y."/>
            <person name="Zhang Z."/>
            <person name="Bao J."/>
            <person name="Han Y."/>
            <person name="Dong L."/>
            <person name="Ji J."/>
            <person name="Chen P."/>
            <person name="Wu S."/>
            <person name="Liu J."/>
            <person name="Xiao Y."/>
            <person name="Bu D."/>
            <person name="Tan J."/>
            <person name="Yang L."/>
            <person name="Ye C."/>
            <person name="Zhang J."/>
            <person name="Xu J."/>
            <person name="Zhou Y."/>
            <person name="Yu Y."/>
            <person name="Zhang B."/>
            <person name="Zhuang S."/>
            <person name="Wei H."/>
            <person name="Liu B."/>
            <person name="Lei M."/>
            <person name="Yu H."/>
            <person name="Li Y."/>
            <person name="Xu H."/>
            <person name="Wei S."/>
            <person name="He X."/>
            <person name="Fang L."/>
            <person name="Zhang Z."/>
            <person name="Zhang Y."/>
            <person name="Huang X."/>
            <person name="Su Z."/>
            <person name="Tong W."/>
            <person name="Li J."/>
            <person name="Tong Z."/>
            <person name="Li S."/>
            <person name="Ye J."/>
            <person name="Wang L."/>
            <person name="Fang L."/>
            <person name="Lei T."/>
            <person name="Chen C."/>
            <person name="Chen H."/>
            <person name="Xu Z."/>
            <person name="Li H."/>
            <person name="Huang H."/>
            <person name="Zhang F."/>
            <person name="Xu H."/>
            <person name="Li N."/>
            <person name="Zhao C."/>
            <person name="Li S."/>
            <person name="Dong L."/>
            <person name="Huang Y."/>
            <person name="Li L."/>
            <person name="Xi Y."/>
            <person name="Qi Q."/>
            <person name="Li W."/>
            <person name="Zhang B."/>
            <person name="Hu W."/>
            <person name="Zhang Y."/>
            <person name="Tian X."/>
            <person name="Jiao Y."/>
            <person name="Liang X."/>
            <person name="Jin J."/>
            <person name="Gao L."/>
            <person name="Zheng W."/>
            <person name="Hao B."/>
            <person name="Liu S."/>
            <person name="Wang W."/>
            <person name="Yuan L."/>
            <person name="Cao M."/>
            <person name="McDermott J."/>
            <person name="Samudrala R."/>
            <person name="Wang J."/>
            <person name="Wong G.K."/>
            <person name="Yang H."/>
        </authorList>
    </citation>
    <scope>NUCLEOTIDE SEQUENCE [LARGE SCALE GENOMIC DNA]</scope>
    <source>
        <strain evidence="3">cv. 93-11</strain>
    </source>
</reference>
<dbReference type="EMBL" id="CM000131">
    <property type="protein sequence ID" value="EEC80061.1"/>
    <property type="molecule type" value="Genomic_DNA"/>
</dbReference>